<evidence type="ECO:0000313" key="2">
    <source>
        <dbReference type="EMBL" id="KTD75692.1"/>
    </source>
</evidence>
<feature type="transmembrane region" description="Helical" evidence="1">
    <location>
        <begin position="95"/>
        <end position="122"/>
    </location>
</feature>
<keyword evidence="1" id="KW-0812">Transmembrane</keyword>
<gene>
    <name evidence="2" type="ORF">Lwal_2630</name>
</gene>
<dbReference type="OrthoDB" id="5651340at2"/>
<dbReference type="EMBL" id="LNZB01000056">
    <property type="protein sequence ID" value="KTD75692.1"/>
    <property type="molecule type" value="Genomic_DNA"/>
</dbReference>
<dbReference type="PATRIC" id="fig|66969.6.peg.2841"/>
<keyword evidence="1" id="KW-0472">Membrane</keyword>
<protein>
    <submittedName>
        <fullName evidence="2">Uncharacterized protein</fullName>
    </submittedName>
</protein>
<organism evidence="2 3">
    <name type="scientific">Legionella waltersii</name>
    <dbReference type="NCBI Taxonomy" id="66969"/>
    <lineage>
        <taxon>Bacteria</taxon>
        <taxon>Pseudomonadati</taxon>
        <taxon>Pseudomonadota</taxon>
        <taxon>Gammaproteobacteria</taxon>
        <taxon>Legionellales</taxon>
        <taxon>Legionellaceae</taxon>
        <taxon>Legionella</taxon>
    </lineage>
</organism>
<reference evidence="2 3" key="1">
    <citation type="submission" date="2015-11" db="EMBL/GenBank/DDBJ databases">
        <title>Genomic analysis of 38 Legionella species identifies large and diverse effector repertoires.</title>
        <authorList>
            <person name="Burstein D."/>
            <person name="Amaro F."/>
            <person name="Zusman T."/>
            <person name="Lifshitz Z."/>
            <person name="Cohen O."/>
            <person name="Gilbert J.A."/>
            <person name="Pupko T."/>
            <person name="Shuman H.A."/>
            <person name="Segal G."/>
        </authorList>
    </citation>
    <scope>NUCLEOTIDE SEQUENCE [LARGE SCALE GENOMIC DNA]</scope>
    <source>
        <strain evidence="2 3">ATCC 51914</strain>
    </source>
</reference>
<evidence type="ECO:0000256" key="1">
    <source>
        <dbReference type="SAM" id="Phobius"/>
    </source>
</evidence>
<sequence>MPSVFELIGIKGQQNFTPIPQLGINSYLSTLETESQKYFFIEREAQAADGNQLGIRVVHGQDFLTSKHDHIDFISKCTALVKEKSAQLKSVDLKLMASVGFAVTATALSFLPVIGFIGWIGWAATAYYISQRATAYAEYHEALKLLVGACNWSLGQGPDDRKDTTKNLTGNETIRHMMAELYPVLTKTQVKHLIADDIEEIFAKELDEYESKFQLGFNPNRLFSNKDDIIALSKKGAEFKRCIYGFNKGGFTDFLDAIASIIPDLYNATMHGIQKLKYWWNEKSHSAAQDKVESHPENAQKASMN</sequence>
<comment type="caution">
    <text evidence="2">The sequence shown here is derived from an EMBL/GenBank/DDBJ whole genome shotgun (WGS) entry which is preliminary data.</text>
</comment>
<dbReference type="STRING" id="66969.Lwal_2630"/>
<proteinExistence type="predicted"/>
<dbReference type="RefSeq" id="WP_058481251.1">
    <property type="nucleotide sequence ID" value="NZ_CAAAIQ010000013.1"/>
</dbReference>
<dbReference type="AlphaFoldDB" id="A0A0W1A2T7"/>
<accession>A0A0W1A2T7</accession>
<dbReference type="Proteomes" id="UP000054729">
    <property type="component" value="Unassembled WGS sequence"/>
</dbReference>
<keyword evidence="1" id="KW-1133">Transmembrane helix</keyword>
<name>A0A0W1A2T7_9GAMM</name>
<keyword evidence="3" id="KW-1185">Reference proteome</keyword>
<evidence type="ECO:0000313" key="3">
    <source>
        <dbReference type="Proteomes" id="UP000054729"/>
    </source>
</evidence>